<dbReference type="GO" id="GO:0045944">
    <property type="term" value="P:positive regulation of transcription by RNA polymerase II"/>
    <property type="evidence" value="ECO:0007669"/>
    <property type="project" value="TreeGrafter"/>
</dbReference>
<dbReference type="PANTHER" id="PTHR37534">
    <property type="entry name" value="TRANSCRIPTIONAL ACTIVATOR PROTEIN UGA3"/>
    <property type="match status" value="1"/>
</dbReference>
<dbReference type="InterPro" id="IPR001138">
    <property type="entry name" value="Zn2Cys6_DnaBD"/>
</dbReference>
<reference evidence="5 6" key="1">
    <citation type="submission" date="2016-05" db="EMBL/GenBank/DDBJ databases">
        <title>A degradative enzymes factory behind the ericoid mycorrhizal symbiosis.</title>
        <authorList>
            <consortium name="DOE Joint Genome Institute"/>
            <person name="Martino E."/>
            <person name="Morin E."/>
            <person name="Grelet G."/>
            <person name="Kuo A."/>
            <person name="Kohler A."/>
            <person name="Daghino S."/>
            <person name="Barry K."/>
            <person name="Choi C."/>
            <person name="Cichocki N."/>
            <person name="Clum A."/>
            <person name="Copeland A."/>
            <person name="Hainaut M."/>
            <person name="Haridas S."/>
            <person name="Labutti K."/>
            <person name="Lindquist E."/>
            <person name="Lipzen A."/>
            <person name="Khouja H.-R."/>
            <person name="Murat C."/>
            <person name="Ohm R."/>
            <person name="Olson A."/>
            <person name="Spatafora J."/>
            <person name="Veneault-Fourrey C."/>
            <person name="Henrissat B."/>
            <person name="Grigoriev I."/>
            <person name="Martin F."/>
            <person name="Perotto S."/>
        </authorList>
    </citation>
    <scope>NUCLEOTIDE SEQUENCE [LARGE SCALE GENOMIC DNA]</scope>
    <source>
        <strain evidence="5 6">UAMH 7357</strain>
    </source>
</reference>
<dbReference type="EMBL" id="KZ613475">
    <property type="protein sequence ID" value="PMD23147.1"/>
    <property type="molecule type" value="Genomic_DNA"/>
</dbReference>
<evidence type="ECO:0000256" key="2">
    <source>
        <dbReference type="ARBA" id="ARBA00023242"/>
    </source>
</evidence>
<dbReference type="Pfam" id="PF00172">
    <property type="entry name" value="Zn_clus"/>
    <property type="match status" value="1"/>
</dbReference>
<feature type="compositionally biased region" description="Polar residues" evidence="3">
    <location>
        <begin position="183"/>
        <end position="194"/>
    </location>
</feature>
<dbReference type="GO" id="GO:0008270">
    <property type="term" value="F:zinc ion binding"/>
    <property type="evidence" value="ECO:0007669"/>
    <property type="project" value="InterPro"/>
</dbReference>
<proteinExistence type="predicted"/>
<feature type="compositionally biased region" description="Low complexity" evidence="3">
    <location>
        <begin position="121"/>
        <end position="131"/>
    </location>
</feature>
<organism evidence="5 6">
    <name type="scientific">Hyaloscypha hepaticicola</name>
    <dbReference type="NCBI Taxonomy" id="2082293"/>
    <lineage>
        <taxon>Eukaryota</taxon>
        <taxon>Fungi</taxon>
        <taxon>Dikarya</taxon>
        <taxon>Ascomycota</taxon>
        <taxon>Pezizomycotina</taxon>
        <taxon>Leotiomycetes</taxon>
        <taxon>Helotiales</taxon>
        <taxon>Hyaloscyphaceae</taxon>
        <taxon>Hyaloscypha</taxon>
    </lineage>
</organism>
<dbReference type="Proteomes" id="UP000235672">
    <property type="component" value="Unassembled WGS sequence"/>
</dbReference>
<evidence type="ECO:0000259" key="4">
    <source>
        <dbReference type="PROSITE" id="PS50048"/>
    </source>
</evidence>
<name>A0A2J6QA39_9HELO</name>
<evidence type="ECO:0000313" key="6">
    <source>
        <dbReference type="Proteomes" id="UP000235672"/>
    </source>
</evidence>
<dbReference type="OrthoDB" id="5278208at2759"/>
<dbReference type="PANTHER" id="PTHR37534:SF10">
    <property type="entry name" value="ZN(II)2CYS6 TRANSCRIPTION FACTOR (EUROFUNG)"/>
    <property type="match status" value="1"/>
</dbReference>
<dbReference type="SMART" id="SM00066">
    <property type="entry name" value="GAL4"/>
    <property type="match status" value="1"/>
</dbReference>
<protein>
    <recommendedName>
        <fullName evidence="4">Zn(2)-C6 fungal-type domain-containing protein</fullName>
    </recommendedName>
</protein>
<keyword evidence="6" id="KW-1185">Reference proteome</keyword>
<feature type="compositionally biased region" description="Polar residues" evidence="3">
    <location>
        <begin position="201"/>
        <end position="218"/>
    </location>
</feature>
<feature type="region of interest" description="Disordered" evidence="3">
    <location>
        <begin position="106"/>
        <end position="225"/>
    </location>
</feature>
<dbReference type="CDD" id="cd00067">
    <property type="entry name" value="GAL4"/>
    <property type="match status" value="1"/>
</dbReference>
<dbReference type="PROSITE" id="PS00463">
    <property type="entry name" value="ZN2_CY6_FUNGAL_1"/>
    <property type="match status" value="1"/>
</dbReference>
<dbReference type="STRING" id="1745343.A0A2J6QA39"/>
<accession>A0A2J6QA39</accession>
<dbReference type="Pfam" id="PF11951">
    <property type="entry name" value="Fungal_trans_2"/>
    <property type="match status" value="1"/>
</dbReference>
<evidence type="ECO:0000313" key="5">
    <source>
        <dbReference type="EMBL" id="PMD23147.1"/>
    </source>
</evidence>
<dbReference type="AlphaFoldDB" id="A0A2J6QA39"/>
<dbReference type="GO" id="GO:0000976">
    <property type="term" value="F:transcription cis-regulatory region binding"/>
    <property type="evidence" value="ECO:0007669"/>
    <property type="project" value="TreeGrafter"/>
</dbReference>
<sequence>MTDPQYKDTIERIATGPYQPVASLQSSLLQTAHPQQLSSASSYADLHYLFGAQDTTMIAPKSNRSRRKSSQGSEHTKHRRTRSGCYTCRGRRVKCDETHPICERCKKGGRDCVYPESPPASKSSGTGSSKTVKLNNRESPGSSSDEYDDGVGSEPLSAIQDEDEEADDSSRSQSTSKSLPQRAMTNPASGGQKPNTRHSSETPSLVQDRASPTPSTEGSVGYPGYQTAGTARMKVSSFPPAAASGTLRSNWSHLPPDLQFYLEYFYQNLTHLHYSLKFDSGNFLRTRFLDAALRNEALLHAVVGFSAYQRTLHNPEGEIKDFLQYYNKAVSLLLSSLKKGEKHSNAMILAILQLATIEEFLGDWPNLLGHQKAAYELLTELYTPQTVMEDDMTRVILGWYMRFDVFAGLMGGFETVLSREWFSYAGDFYRQQVANEPTNLDWKIENAIAQHRLVATDMSLLFAKMGKGEISHAQFVRENEDIGRRIEQWKSKMDPALQDTRYLVTDFTGSRPLDPDDIVNPYIPGTLYGGPLFVMNIAIIDWYSIDLMHKYQTALATRTQPSQELGMKAYATCQLFEAIEFYPGSPPGAVLSIQASLGIAILFLPRDLQHSMWSRRKLATIESNGYIYPYTFRTKMADLFRDRSCMHWWLPNDEDYPPIIRSIRNFVEERTSKATNLPAEDLRDMKAIFASLKLDDEKPNAPPSSYKPNSTAGMADASSHVSYLGHSNLPKLDPEADAYRLDFDNGPDF</sequence>
<dbReference type="Gene3D" id="4.10.240.10">
    <property type="entry name" value="Zn(2)-C6 fungal-type DNA-binding domain"/>
    <property type="match status" value="1"/>
</dbReference>
<feature type="region of interest" description="Disordered" evidence="3">
    <location>
        <begin position="57"/>
        <end position="83"/>
    </location>
</feature>
<dbReference type="InterPro" id="IPR036864">
    <property type="entry name" value="Zn2-C6_fun-type_DNA-bd_sf"/>
</dbReference>
<dbReference type="GO" id="GO:0005634">
    <property type="term" value="C:nucleus"/>
    <property type="evidence" value="ECO:0007669"/>
    <property type="project" value="UniProtKB-SubCell"/>
</dbReference>
<gene>
    <name evidence="5" type="ORF">NA56DRAFT_61829</name>
</gene>
<dbReference type="SUPFAM" id="SSF57701">
    <property type="entry name" value="Zn2/Cys6 DNA-binding domain"/>
    <property type="match status" value="1"/>
</dbReference>
<evidence type="ECO:0000256" key="3">
    <source>
        <dbReference type="SAM" id="MobiDB-lite"/>
    </source>
</evidence>
<dbReference type="GO" id="GO:0000981">
    <property type="term" value="F:DNA-binding transcription factor activity, RNA polymerase II-specific"/>
    <property type="evidence" value="ECO:0007669"/>
    <property type="project" value="InterPro"/>
</dbReference>
<feature type="domain" description="Zn(2)-C6 fungal-type" evidence="4">
    <location>
        <begin position="84"/>
        <end position="114"/>
    </location>
</feature>
<feature type="compositionally biased region" description="Polar residues" evidence="3">
    <location>
        <begin position="132"/>
        <end position="144"/>
    </location>
</feature>
<comment type="subcellular location">
    <subcellularLocation>
        <location evidence="1">Nucleus</location>
    </subcellularLocation>
</comment>
<dbReference type="PROSITE" id="PS50048">
    <property type="entry name" value="ZN2_CY6_FUNGAL_2"/>
    <property type="match status" value="1"/>
</dbReference>
<feature type="region of interest" description="Disordered" evidence="3">
    <location>
        <begin position="695"/>
        <end position="717"/>
    </location>
</feature>
<evidence type="ECO:0000256" key="1">
    <source>
        <dbReference type="ARBA" id="ARBA00004123"/>
    </source>
</evidence>
<dbReference type="InterPro" id="IPR021858">
    <property type="entry name" value="Fun_TF"/>
</dbReference>
<keyword evidence="2" id="KW-0539">Nucleus</keyword>